<comment type="caution">
    <text evidence="2">The sequence shown here is derived from an EMBL/GenBank/DDBJ whole genome shotgun (WGS) entry which is preliminary data.</text>
</comment>
<dbReference type="AlphaFoldDB" id="A0AAE0NTX2"/>
<gene>
    <name evidence="2" type="ORF">B0H63DRAFT_157809</name>
</gene>
<evidence type="ECO:0000256" key="1">
    <source>
        <dbReference type="SAM" id="Phobius"/>
    </source>
</evidence>
<evidence type="ECO:0000313" key="3">
    <source>
        <dbReference type="Proteomes" id="UP001285441"/>
    </source>
</evidence>
<keyword evidence="1" id="KW-1133">Transmembrane helix</keyword>
<evidence type="ECO:0000313" key="2">
    <source>
        <dbReference type="EMBL" id="KAK3387464.1"/>
    </source>
</evidence>
<protein>
    <submittedName>
        <fullName evidence="2">Uncharacterized protein</fullName>
    </submittedName>
</protein>
<name>A0AAE0NTX2_9PEZI</name>
<feature type="transmembrane region" description="Helical" evidence="1">
    <location>
        <begin position="91"/>
        <end position="107"/>
    </location>
</feature>
<sequence>MGKKEKSHAEQFTSSAHLTKRTHWPSSFLFALVHPFSMVRSSRIPTPRIVGEQTEVLRDAPNGCQTTSRIVGILGGSTQTVYHSSTSRESLMLYWGLPLLAIFFLFYQQPTDARALGCSLLCAVIRCRSWVPTSLLFFLRSPYSQYSPVFFAS</sequence>
<accession>A0AAE0NTX2</accession>
<reference evidence="2" key="1">
    <citation type="journal article" date="2023" name="Mol. Phylogenet. Evol.">
        <title>Genome-scale phylogeny and comparative genomics of the fungal order Sordariales.</title>
        <authorList>
            <person name="Hensen N."/>
            <person name="Bonometti L."/>
            <person name="Westerberg I."/>
            <person name="Brannstrom I.O."/>
            <person name="Guillou S."/>
            <person name="Cros-Aarteil S."/>
            <person name="Calhoun S."/>
            <person name="Haridas S."/>
            <person name="Kuo A."/>
            <person name="Mondo S."/>
            <person name="Pangilinan J."/>
            <person name="Riley R."/>
            <person name="LaButti K."/>
            <person name="Andreopoulos B."/>
            <person name="Lipzen A."/>
            <person name="Chen C."/>
            <person name="Yan M."/>
            <person name="Daum C."/>
            <person name="Ng V."/>
            <person name="Clum A."/>
            <person name="Steindorff A."/>
            <person name="Ohm R.A."/>
            <person name="Martin F."/>
            <person name="Silar P."/>
            <person name="Natvig D.O."/>
            <person name="Lalanne C."/>
            <person name="Gautier V."/>
            <person name="Ament-Velasquez S.L."/>
            <person name="Kruys A."/>
            <person name="Hutchinson M.I."/>
            <person name="Powell A.J."/>
            <person name="Barry K."/>
            <person name="Miller A.N."/>
            <person name="Grigoriev I.V."/>
            <person name="Debuchy R."/>
            <person name="Gladieux P."/>
            <person name="Hiltunen Thoren M."/>
            <person name="Johannesson H."/>
        </authorList>
    </citation>
    <scope>NUCLEOTIDE SEQUENCE</scope>
    <source>
        <strain evidence="2">CBS 232.78</strain>
    </source>
</reference>
<keyword evidence="1" id="KW-0812">Transmembrane</keyword>
<dbReference type="EMBL" id="JAULSW010000003">
    <property type="protein sequence ID" value="KAK3387464.1"/>
    <property type="molecule type" value="Genomic_DNA"/>
</dbReference>
<organism evidence="2 3">
    <name type="scientific">Podospora didyma</name>
    <dbReference type="NCBI Taxonomy" id="330526"/>
    <lineage>
        <taxon>Eukaryota</taxon>
        <taxon>Fungi</taxon>
        <taxon>Dikarya</taxon>
        <taxon>Ascomycota</taxon>
        <taxon>Pezizomycotina</taxon>
        <taxon>Sordariomycetes</taxon>
        <taxon>Sordariomycetidae</taxon>
        <taxon>Sordariales</taxon>
        <taxon>Podosporaceae</taxon>
        <taxon>Podospora</taxon>
    </lineage>
</organism>
<keyword evidence="3" id="KW-1185">Reference proteome</keyword>
<proteinExistence type="predicted"/>
<keyword evidence="1" id="KW-0472">Membrane</keyword>
<dbReference type="Proteomes" id="UP001285441">
    <property type="component" value="Unassembled WGS sequence"/>
</dbReference>
<reference evidence="2" key="2">
    <citation type="submission" date="2023-06" db="EMBL/GenBank/DDBJ databases">
        <authorList>
            <consortium name="Lawrence Berkeley National Laboratory"/>
            <person name="Haridas S."/>
            <person name="Hensen N."/>
            <person name="Bonometti L."/>
            <person name="Westerberg I."/>
            <person name="Brannstrom I.O."/>
            <person name="Guillou S."/>
            <person name="Cros-Aarteil S."/>
            <person name="Calhoun S."/>
            <person name="Kuo A."/>
            <person name="Mondo S."/>
            <person name="Pangilinan J."/>
            <person name="Riley R."/>
            <person name="LaButti K."/>
            <person name="Andreopoulos B."/>
            <person name="Lipzen A."/>
            <person name="Chen C."/>
            <person name="Yanf M."/>
            <person name="Daum C."/>
            <person name="Ng V."/>
            <person name="Clum A."/>
            <person name="Steindorff A."/>
            <person name="Ohm R."/>
            <person name="Martin F."/>
            <person name="Silar P."/>
            <person name="Natvig D."/>
            <person name="Lalanne C."/>
            <person name="Gautier V."/>
            <person name="Ament-velasquez S.L."/>
            <person name="Kruys A."/>
            <person name="Hutchinson M.I."/>
            <person name="Powell A.J."/>
            <person name="Barry K."/>
            <person name="Miller A.N."/>
            <person name="Grigoriev I.V."/>
            <person name="Debuchy R."/>
            <person name="Gladieux P."/>
            <person name="Thoren M.H."/>
            <person name="Johannesson H."/>
        </authorList>
    </citation>
    <scope>NUCLEOTIDE SEQUENCE</scope>
    <source>
        <strain evidence="2">CBS 232.78</strain>
    </source>
</reference>